<keyword evidence="5" id="KW-0812">Transmembrane</keyword>
<dbReference type="Gene3D" id="2.30.30.830">
    <property type="match status" value="1"/>
</dbReference>
<dbReference type="Pfam" id="PF11356">
    <property type="entry name" value="T2SSC"/>
    <property type="match status" value="1"/>
</dbReference>
<dbReference type="Proteomes" id="UP000595448">
    <property type="component" value="Chromosome"/>
</dbReference>
<evidence type="ECO:0000256" key="4">
    <source>
        <dbReference type="ARBA" id="ARBA00022519"/>
    </source>
</evidence>
<evidence type="ECO:0000313" key="11">
    <source>
        <dbReference type="EMBL" id="QQQ20040.1"/>
    </source>
</evidence>
<keyword evidence="8" id="KW-0472">Membrane</keyword>
<sequence>MRWLTEGFLALLLVAQAVWLVWALAMPGSRALNPVTEPTADLSVLGRFDAFFRTGGRSSLAEVTAAGSEQLRLFGVRAGGPGAGSAIIGLADGRQVSVGVGETIEPGLVLSEVGADYVTVARGASISRIDFSEAPTGAAAPPPPPTTPQIVGPTPAPAPAPTAAPAASAPTGPVVDPRRLMAQASLRPRMKGLSINGFTVSAGGDGSALRAAGLQSGDVILAVNGTELNSLGAANALRTQLAQATSAEIRYERNGQVRTTTIRTGS</sequence>
<reference evidence="11 12" key="1">
    <citation type="submission" date="2021-01" db="EMBL/GenBank/DDBJ databases">
        <title>Brevundimonas vitis sp. nov., an bacterium isolated from grape (Vitis vinifera).</title>
        <authorList>
            <person name="Jiang L."/>
            <person name="Lee J."/>
        </authorList>
    </citation>
    <scope>NUCLEOTIDE SEQUENCE [LARGE SCALE GENOMIC DNA]</scope>
    <source>
        <strain evidence="11 12">GRTSA-9</strain>
    </source>
</reference>
<dbReference type="InterPro" id="IPR036034">
    <property type="entry name" value="PDZ_sf"/>
</dbReference>
<evidence type="ECO:0000256" key="1">
    <source>
        <dbReference type="ARBA" id="ARBA00004533"/>
    </source>
</evidence>
<evidence type="ECO:0000313" key="12">
    <source>
        <dbReference type="Proteomes" id="UP000595448"/>
    </source>
</evidence>
<dbReference type="InterPro" id="IPR001478">
    <property type="entry name" value="PDZ"/>
</dbReference>
<accession>A0ABX7BX08</accession>
<organism evidence="11 12">
    <name type="scientific">Brevundimonas vitisensis</name>
    <dbReference type="NCBI Taxonomy" id="2800818"/>
    <lineage>
        <taxon>Bacteria</taxon>
        <taxon>Pseudomonadati</taxon>
        <taxon>Pseudomonadota</taxon>
        <taxon>Alphaproteobacteria</taxon>
        <taxon>Caulobacterales</taxon>
        <taxon>Caulobacteraceae</taxon>
        <taxon>Brevundimonas</taxon>
    </lineage>
</organism>
<keyword evidence="4" id="KW-0997">Cell inner membrane</keyword>
<evidence type="ECO:0000256" key="6">
    <source>
        <dbReference type="ARBA" id="ARBA00022927"/>
    </source>
</evidence>
<comment type="subcellular location">
    <subcellularLocation>
        <location evidence="1">Cell inner membrane</location>
    </subcellularLocation>
</comment>
<dbReference type="Gene3D" id="2.30.42.10">
    <property type="match status" value="1"/>
</dbReference>
<feature type="domain" description="PDZ" evidence="10">
    <location>
        <begin position="192"/>
        <end position="255"/>
    </location>
</feature>
<keyword evidence="6" id="KW-0653">Protein transport</keyword>
<dbReference type="Pfam" id="PF13180">
    <property type="entry name" value="PDZ_2"/>
    <property type="match status" value="1"/>
</dbReference>
<protein>
    <submittedName>
        <fullName evidence="11">PDZ domain-containing protein</fullName>
    </submittedName>
</protein>
<dbReference type="EMBL" id="CP067977">
    <property type="protein sequence ID" value="QQQ20040.1"/>
    <property type="molecule type" value="Genomic_DNA"/>
</dbReference>
<keyword evidence="3" id="KW-1003">Cell membrane</keyword>
<feature type="region of interest" description="Disordered" evidence="9">
    <location>
        <begin position="133"/>
        <end position="175"/>
    </location>
</feature>
<keyword evidence="2" id="KW-0813">Transport</keyword>
<feature type="compositionally biased region" description="Low complexity" evidence="9">
    <location>
        <begin position="163"/>
        <end position="173"/>
    </location>
</feature>
<name>A0ABX7BX08_9CAUL</name>
<evidence type="ECO:0000256" key="9">
    <source>
        <dbReference type="SAM" id="MobiDB-lite"/>
    </source>
</evidence>
<keyword evidence="7" id="KW-1133">Transmembrane helix</keyword>
<evidence type="ECO:0000256" key="5">
    <source>
        <dbReference type="ARBA" id="ARBA00022692"/>
    </source>
</evidence>
<evidence type="ECO:0000256" key="8">
    <source>
        <dbReference type="ARBA" id="ARBA00023136"/>
    </source>
</evidence>
<gene>
    <name evidence="11" type="ORF">JIP62_06615</name>
</gene>
<evidence type="ECO:0000256" key="3">
    <source>
        <dbReference type="ARBA" id="ARBA00022475"/>
    </source>
</evidence>
<dbReference type="PROSITE" id="PS50106">
    <property type="entry name" value="PDZ"/>
    <property type="match status" value="1"/>
</dbReference>
<dbReference type="InterPro" id="IPR024961">
    <property type="entry name" value="T2SS_GspC_N"/>
</dbReference>
<dbReference type="SUPFAM" id="SSF50156">
    <property type="entry name" value="PDZ domain-like"/>
    <property type="match status" value="1"/>
</dbReference>
<keyword evidence="12" id="KW-1185">Reference proteome</keyword>
<evidence type="ECO:0000256" key="7">
    <source>
        <dbReference type="ARBA" id="ARBA00022989"/>
    </source>
</evidence>
<evidence type="ECO:0000259" key="10">
    <source>
        <dbReference type="PROSITE" id="PS50106"/>
    </source>
</evidence>
<evidence type="ECO:0000256" key="2">
    <source>
        <dbReference type="ARBA" id="ARBA00022448"/>
    </source>
</evidence>
<proteinExistence type="predicted"/>